<sequence length="113" mass="13534">MEKKFEKADTDYVLRLDEEHRVRYRSKLEDIGGFDPYAKLNQKEKWSKDIHSIPSISYGDIFNYLVYGQSRYTFEEFKSYKSLEAHQQFTNGWVQDVETYKPANSDNFVIRSK</sequence>
<feature type="non-terminal residue" evidence="1">
    <location>
        <position position="113"/>
    </location>
</feature>
<gene>
    <name evidence="1" type="ORF">ElyMa_000658800</name>
</gene>
<protein>
    <submittedName>
        <fullName evidence="1">Uncharacterized protein</fullName>
    </submittedName>
</protein>
<reference evidence="1 2" key="1">
    <citation type="journal article" date="2021" name="Elife">
        <title>Chloroplast acquisition without the gene transfer in kleptoplastic sea slugs, Plakobranchus ocellatus.</title>
        <authorList>
            <person name="Maeda T."/>
            <person name="Takahashi S."/>
            <person name="Yoshida T."/>
            <person name="Shimamura S."/>
            <person name="Takaki Y."/>
            <person name="Nagai Y."/>
            <person name="Toyoda A."/>
            <person name="Suzuki Y."/>
            <person name="Arimoto A."/>
            <person name="Ishii H."/>
            <person name="Satoh N."/>
            <person name="Nishiyama T."/>
            <person name="Hasebe M."/>
            <person name="Maruyama T."/>
            <person name="Minagawa J."/>
            <person name="Obokata J."/>
            <person name="Shigenobu S."/>
        </authorList>
    </citation>
    <scope>NUCLEOTIDE SEQUENCE [LARGE SCALE GENOMIC DNA]</scope>
</reference>
<proteinExistence type="predicted"/>
<dbReference type="PANTHER" id="PTHR47526:SF3">
    <property type="entry name" value="PHD-TYPE DOMAIN-CONTAINING PROTEIN"/>
    <property type="match status" value="1"/>
</dbReference>
<evidence type="ECO:0000313" key="1">
    <source>
        <dbReference type="EMBL" id="GFR83889.1"/>
    </source>
</evidence>
<dbReference type="EMBL" id="BMAT01001363">
    <property type="protein sequence ID" value="GFR83889.1"/>
    <property type="molecule type" value="Genomic_DNA"/>
</dbReference>
<name>A0AAV4GF23_9GAST</name>
<evidence type="ECO:0000313" key="2">
    <source>
        <dbReference type="Proteomes" id="UP000762676"/>
    </source>
</evidence>
<dbReference type="Proteomes" id="UP000762676">
    <property type="component" value="Unassembled WGS sequence"/>
</dbReference>
<comment type="caution">
    <text evidence="1">The sequence shown here is derived from an EMBL/GenBank/DDBJ whole genome shotgun (WGS) entry which is preliminary data.</text>
</comment>
<dbReference type="AlphaFoldDB" id="A0AAV4GF23"/>
<keyword evidence="2" id="KW-1185">Reference proteome</keyword>
<dbReference type="PANTHER" id="PTHR47526">
    <property type="entry name" value="ATP-DEPENDENT DNA HELICASE"/>
    <property type="match status" value="1"/>
</dbReference>
<accession>A0AAV4GF23</accession>
<organism evidence="1 2">
    <name type="scientific">Elysia marginata</name>
    <dbReference type="NCBI Taxonomy" id="1093978"/>
    <lineage>
        <taxon>Eukaryota</taxon>
        <taxon>Metazoa</taxon>
        <taxon>Spiralia</taxon>
        <taxon>Lophotrochozoa</taxon>
        <taxon>Mollusca</taxon>
        <taxon>Gastropoda</taxon>
        <taxon>Heterobranchia</taxon>
        <taxon>Euthyneura</taxon>
        <taxon>Panpulmonata</taxon>
        <taxon>Sacoglossa</taxon>
        <taxon>Placobranchoidea</taxon>
        <taxon>Plakobranchidae</taxon>
        <taxon>Elysia</taxon>
    </lineage>
</organism>